<feature type="transmembrane region" description="Helical" evidence="9">
    <location>
        <begin position="40"/>
        <end position="61"/>
    </location>
</feature>
<dbReference type="PANTHER" id="PTHR33451:SF3">
    <property type="entry name" value="MALATE-2H(+)_NA(+)-LACTATE ANTIPORTER"/>
    <property type="match status" value="1"/>
</dbReference>
<keyword evidence="7 9" id="KW-0472">Membrane</keyword>
<reference evidence="11 12" key="1">
    <citation type="submission" date="2016-11" db="EMBL/GenBank/DDBJ databases">
        <authorList>
            <person name="Jaros S."/>
            <person name="Januszkiewicz K."/>
            <person name="Wedrychowicz H."/>
        </authorList>
    </citation>
    <scope>NUCLEOTIDE SEQUENCE [LARGE SCALE GENOMIC DNA]</scope>
    <source>
        <strain evidence="11 12">DSM 17477</strain>
    </source>
</reference>
<evidence type="ECO:0000259" key="10">
    <source>
        <dbReference type="Pfam" id="PF03553"/>
    </source>
</evidence>
<dbReference type="InterPro" id="IPR052180">
    <property type="entry name" value="NhaC_Na-H+_Antiporter"/>
</dbReference>
<keyword evidence="3" id="KW-0050">Antiport</keyword>
<name>A0A1M6BTL6_9FIRM</name>
<evidence type="ECO:0000256" key="9">
    <source>
        <dbReference type="SAM" id="Phobius"/>
    </source>
</evidence>
<keyword evidence="6 9" id="KW-1133">Transmembrane helix</keyword>
<organism evidence="11 12">
    <name type="scientific">Dethiosulfatibacter aminovorans DSM 17477</name>
    <dbReference type="NCBI Taxonomy" id="1121476"/>
    <lineage>
        <taxon>Bacteria</taxon>
        <taxon>Bacillati</taxon>
        <taxon>Bacillota</taxon>
        <taxon>Tissierellia</taxon>
        <taxon>Dethiosulfatibacter</taxon>
    </lineage>
</organism>
<feature type="transmembrane region" description="Helical" evidence="9">
    <location>
        <begin position="238"/>
        <end position="257"/>
    </location>
</feature>
<evidence type="ECO:0000256" key="7">
    <source>
        <dbReference type="ARBA" id="ARBA00023136"/>
    </source>
</evidence>
<evidence type="ECO:0000256" key="3">
    <source>
        <dbReference type="ARBA" id="ARBA00022449"/>
    </source>
</evidence>
<keyword evidence="12" id="KW-1185">Reference proteome</keyword>
<dbReference type="NCBIfam" id="TIGR00931">
    <property type="entry name" value="antiport_nhaC"/>
    <property type="match status" value="1"/>
</dbReference>
<feature type="transmembrane region" description="Helical" evidence="9">
    <location>
        <begin position="12"/>
        <end position="34"/>
    </location>
</feature>
<dbReference type="GO" id="GO:0005886">
    <property type="term" value="C:plasma membrane"/>
    <property type="evidence" value="ECO:0007669"/>
    <property type="project" value="UniProtKB-SubCell"/>
</dbReference>
<evidence type="ECO:0000256" key="2">
    <source>
        <dbReference type="ARBA" id="ARBA00022448"/>
    </source>
</evidence>
<keyword evidence="5 9" id="KW-0812">Transmembrane</keyword>
<evidence type="ECO:0000256" key="8">
    <source>
        <dbReference type="ARBA" id="ARBA00038435"/>
    </source>
</evidence>
<dbReference type="PANTHER" id="PTHR33451">
    <property type="entry name" value="MALATE-2H(+)/NA(+)-LACTATE ANTIPORTER"/>
    <property type="match status" value="1"/>
</dbReference>
<dbReference type="InterPro" id="IPR004770">
    <property type="entry name" value="Na/H_antiport_NhaC"/>
</dbReference>
<comment type="similarity">
    <text evidence="8">Belongs to the NhaC Na(+)/H(+) (TC 2.A.35) antiporter family.</text>
</comment>
<evidence type="ECO:0000313" key="12">
    <source>
        <dbReference type="Proteomes" id="UP000184052"/>
    </source>
</evidence>
<keyword evidence="4" id="KW-1003">Cell membrane</keyword>
<dbReference type="STRING" id="1121476.SAMN02745751_00467"/>
<dbReference type="RefSeq" id="WP_073046530.1">
    <property type="nucleotide sequence ID" value="NZ_FQZL01000005.1"/>
</dbReference>
<feature type="transmembrane region" description="Helical" evidence="9">
    <location>
        <begin position="432"/>
        <end position="453"/>
    </location>
</feature>
<feature type="transmembrane region" description="Helical" evidence="9">
    <location>
        <begin position="100"/>
        <end position="124"/>
    </location>
</feature>
<feature type="transmembrane region" description="Helical" evidence="9">
    <location>
        <begin position="73"/>
        <end position="94"/>
    </location>
</feature>
<comment type="subcellular location">
    <subcellularLocation>
        <location evidence="1">Cell membrane</location>
        <topology evidence="1">Multi-pass membrane protein</topology>
    </subcellularLocation>
</comment>
<dbReference type="InterPro" id="IPR018461">
    <property type="entry name" value="Na/H_Antiport_NhaC-like_C"/>
</dbReference>
<evidence type="ECO:0000256" key="6">
    <source>
        <dbReference type="ARBA" id="ARBA00022989"/>
    </source>
</evidence>
<dbReference type="AlphaFoldDB" id="A0A1M6BTL6"/>
<keyword evidence="2" id="KW-0813">Transport</keyword>
<feature type="domain" description="Na+/H+ antiporter NhaC-like C-terminal" evidence="10">
    <location>
        <begin position="163"/>
        <end position="456"/>
    </location>
</feature>
<dbReference type="EMBL" id="FQZL01000005">
    <property type="protein sequence ID" value="SHI52037.1"/>
    <property type="molecule type" value="Genomic_DNA"/>
</dbReference>
<sequence>MSIKETKAKNMTFGKAIIPVIFLIASLFVGINIYGADPHIPILATAIVAALIGMTSGYTWKEMEDAIVETIRISMQAILILMIIGAVTGAWILSGTVPSMIYYGLQIISPGIFLVATTIICAIVSIATGSSWTTAGTVGIALIGIGEGLGIPLHIVAGAIISGAYFGDKLSPLSDSTNLAPAMAGSELFEHIRHMLYTTIPSLVIALILYGIIGIKYAGNTLDTHNIQVILDGITSQFAVSPLLLVPPVLVIFMVVFKIPAIPGLIGGTAVGAIFAVVFQGADLGAIIDVVHYGFVSDTGVEAVDTLLSRGGIDGMMWTVSLIICAMCFGGIMEKTRMLEAIARKILSLASSTGSVVLSAVLTAIACNFVAGDQYLSIVITGRMYKDIFDEKGLHPKNLSRVLEDSGTLTSALVPWNTCGAFMYKTLGVHPFAYAPYAFLNLLNPLISIFYGYTGITMEKVKSAREEKKAFRGVAEQIGK</sequence>
<feature type="transmembrane region" description="Helical" evidence="9">
    <location>
        <begin position="196"/>
        <end position="218"/>
    </location>
</feature>
<gene>
    <name evidence="11" type="ORF">SAMN02745751_00467</name>
</gene>
<dbReference type="Proteomes" id="UP000184052">
    <property type="component" value="Unassembled WGS sequence"/>
</dbReference>
<evidence type="ECO:0000256" key="5">
    <source>
        <dbReference type="ARBA" id="ARBA00022692"/>
    </source>
</evidence>
<evidence type="ECO:0000256" key="1">
    <source>
        <dbReference type="ARBA" id="ARBA00004651"/>
    </source>
</evidence>
<feature type="transmembrane region" description="Helical" evidence="9">
    <location>
        <begin position="346"/>
        <end position="371"/>
    </location>
</feature>
<dbReference type="GO" id="GO:0015297">
    <property type="term" value="F:antiporter activity"/>
    <property type="evidence" value="ECO:0007669"/>
    <property type="project" value="UniProtKB-KW"/>
</dbReference>
<dbReference type="Pfam" id="PF03553">
    <property type="entry name" value="Na_H_antiporter"/>
    <property type="match status" value="1"/>
</dbReference>
<evidence type="ECO:0000313" key="11">
    <source>
        <dbReference type="EMBL" id="SHI52037.1"/>
    </source>
</evidence>
<feature type="transmembrane region" description="Helical" evidence="9">
    <location>
        <begin position="315"/>
        <end position="334"/>
    </location>
</feature>
<protein>
    <submittedName>
        <fullName evidence="11">Na+:H+ antiporter, NhaC family</fullName>
    </submittedName>
</protein>
<accession>A0A1M6BTL6</accession>
<proteinExistence type="inferred from homology"/>
<evidence type="ECO:0000256" key="4">
    <source>
        <dbReference type="ARBA" id="ARBA00022475"/>
    </source>
</evidence>